<dbReference type="Proteomes" id="UP000722336">
    <property type="component" value="Unassembled WGS sequence"/>
</dbReference>
<dbReference type="InterPro" id="IPR013078">
    <property type="entry name" value="His_Pase_superF_clade-1"/>
</dbReference>
<dbReference type="Pfam" id="PF00300">
    <property type="entry name" value="His_Phos_1"/>
    <property type="match status" value="1"/>
</dbReference>
<protein>
    <submittedName>
        <fullName evidence="1">Histidine phosphatase family protein</fullName>
    </submittedName>
</protein>
<reference evidence="1 2" key="1">
    <citation type="submission" date="2021-04" db="EMBL/GenBank/DDBJ databases">
        <authorList>
            <person name="Pira H."/>
            <person name="Risdian C."/>
            <person name="Wink J."/>
        </authorList>
    </citation>
    <scope>NUCLEOTIDE SEQUENCE [LARGE SCALE GENOMIC DNA]</scope>
    <source>
        <strain evidence="1 2">WHA3</strain>
    </source>
</reference>
<proteinExistence type="predicted"/>
<comment type="caution">
    <text evidence="1">The sequence shown here is derived from an EMBL/GenBank/DDBJ whole genome shotgun (WGS) entry which is preliminary data.</text>
</comment>
<dbReference type="EMBL" id="JAGSPA010000001">
    <property type="protein sequence ID" value="MBV7255666.1"/>
    <property type="molecule type" value="Genomic_DNA"/>
</dbReference>
<gene>
    <name evidence="1" type="ORF">KCG44_02570</name>
</gene>
<evidence type="ECO:0000313" key="2">
    <source>
        <dbReference type="Proteomes" id="UP000722336"/>
    </source>
</evidence>
<keyword evidence="2" id="KW-1185">Reference proteome</keyword>
<dbReference type="CDD" id="cd07040">
    <property type="entry name" value="HP"/>
    <property type="match status" value="1"/>
</dbReference>
<name>A0ABS6SBG8_9SPHN</name>
<accession>A0ABS6SBG8</accession>
<dbReference type="RefSeq" id="WP_218444020.1">
    <property type="nucleotide sequence ID" value="NZ_JAGSPA010000001.1"/>
</dbReference>
<sequence>MKSVTLLRHAKSSWDDPVDRDFDRPLNDKGRRAAVTMGTHMHEKGLAWDQVISSPAIRVIETLDGVEEGYGSRLRPEFDKRIYMAAAVTLLDIIHDADPDAGRIMLAGHNPGLEDLIFLLTPSDGSEYRRIVDVKYPTATLSEMHFDVDAWSSIERGGGKLVSLVRPRDLDPELGPDG</sequence>
<organism evidence="1 2">
    <name type="scientific">Pacificimonas pallii</name>
    <dbReference type="NCBI Taxonomy" id="2827236"/>
    <lineage>
        <taxon>Bacteria</taxon>
        <taxon>Pseudomonadati</taxon>
        <taxon>Pseudomonadota</taxon>
        <taxon>Alphaproteobacteria</taxon>
        <taxon>Sphingomonadales</taxon>
        <taxon>Sphingosinicellaceae</taxon>
        <taxon>Pacificimonas</taxon>
    </lineage>
</organism>
<dbReference type="PANTHER" id="PTHR47623:SF1">
    <property type="entry name" value="OS09G0287300 PROTEIN"/>
    <property type="match status" value="1"/>
</dbReference>
<dbReference type="PANTHER" id="PTHR47623">
    <property type="entry name" value="OS09G0287300 PROTEIN"/>
    <property type="match status" value="1"/>
</dbReference>
<evidence type="ECO:0000313" key="1">
    <source>
        <dbReference type="EMBL" id="MBV7255666.1"/>
    </source>
</evidence>